<keyword evidence="3" id="KW-1185">Reference proteome</keyword>
<keyword evidence="1" id="KW-0472">Membrane</keyword>
<comment type="caution">
    <text evidence="2">The sequence shown here is derived from an EMBL/GenBank/DDBJ whole genome shotgun (WGS) entry which is preliminary data.</text>
</comment>
<gene>
    <name evidence="2" type="ORF">C475_18953</name>
</gene>
<evidence type="ECO:0000256" key="1">
    <source>
        <dbReference type="SAM" id="Phobius"/>
    </source>
</evidence>
<protein>
    <submittedName>
        <fullName evidence="2">Uncharacterized protein</fullName>
    </submittedName>
</protein>
<evidence type="ECO:0000313" key="2">
    <source>
        <dbReference type="EMBL" id="ELZ21067.1"/>
    </source>
</evidence>
<proteinExistence type="predicted"/>
<keyword evidence="1" id="KW-0812">Transmembrane</keyword>
<dbReference type="OrthoDB" id="346034at2157"/>
<evidence type="ECO:0000313" key="3">
    <source>
        <dbReference type="Proteomes" id="UP000011626"/>
    </source>
</evidence>
<sequence length="61" mass="6497">MFAGGLLLVDIFQFGTLLRIGMAVDPLVGGILGMIGLSTLAKFFRDLGGLSAAINYFFSIR</sequence>
<dbReference type="AlphaFoldDB" id="M0CFE1"/>
<dbReference type="EMBL" id="AOIU01000043">
    <property type="protein sequence ID" value="ELZ21067.1"/>
    <property type="molecule type" value="Genomic_DNA"/>
</dbReference>
<reference evidence="2 3" key="1">
    <citation type="journal article" date="2014" name="PLoS Genet.">
        <title>Phylogenetically driven sequencing of extremely halophilic archaea reveals strategies for static and dynamic osmo-response.</title>
        <authorList>
            <person name="Becker E.A."/>
            <person name="Seitzer P.M."/>
            <person name="Tritt A."/>
            <person name="Larsen D."/>
            <person name="Krusor M."/>
            <person name="Yao A.I."/>
            <person name="Wu D."/>
            <person name="Madern D."/>
            <person name="Eisen J.A."/>
            <person name="Darling A.E."/>
            <person name="Facciotti M.T."/>
        </authorList>
    </citation>
    <scope>NUCLEOTIDE SEQUENCE [LARGE SCALE GENOMIC DNA]</scope>
    <source>
        <strain evidence="2 3">2-9-1</strain>
    </source>
</reference>
<accession>M0CFE1</accession>
<name>M0CFE1_9EURY</name>
<feature type="transmembrane region" description="Helical" evidence="1">
    <location>
        <begin position="20"/>
        <end position="41"/>
    </location>
</feature>
<dbReference type="RefSeq" id="WP_006885455.1">
    <property type="nucleotide sequence ID" value="NZ_AOIU01000043.1"/>
</dbReference>
<dbReference type="Proteomes" id="UP000011626">
    <property type="component" value="Unassembled WGS sequence"/>
</dbReference>
<keyword evidence="1" id="KW-1133">Transmembrane helix</keyword>
<organism evidence="2 3">
    <name type="scientific">Halosimplex carlsbadense 2-9-1</name>
    <dbReference type="NCBI Taxonomy" id="797114"/>
    <lineage>
        <taxon>Archaea</taxon>
        <taxon>Methanobacteriati</taxon>
        <taxon>Methanobacteriota</taxon>
        <taxon>Stenosarchaea group</taxon>
        <taxon>Halobacteria</taxon>
        <taxon>Halobacteriales</taxon>
        <taxon>Haloarculaceae</taxon>
        <taxon>Halosimplex</taxon>
    </lineage>
</organism>